<dbReference type="Proteomes" id="UP000185494">
    <property type="component" value="Chromosome 1"/>
</dbReference>
<dbReference type="EMBL" id="CP015583">
    <property type="protein sequence ID" value="APT56578.1"/>
    <property type="molecule type" value="Genomic_DNA"/>
</dbReference>
<dbReference type="eggNOG" id="COG2814">
    <property type="taxonomic scope" value="Bacteria"/>
</dbReference>
<keyword evidence="4 6" id="KW-1133">Transmembrane helix</keyword>
<feature type="transmembrane region" description="Helical" evidence="6">
    <location>
        <begin position="172"/>
        <end position="191"/>
    </location>
</feature>
<feature type="transmembrane region" description="Helical" evidence="6">
    <location>
        <begin position="307"/>
        <end position="328"/>
    </location>
</feature>
<feature type="transmembrane region" description="Helical" evidence="6">
    <location>
        <begin position="83"/>
        <end position="104"/>
    </location>
</feature>
<dbReference type="InterPro" id="IPR036259">
    <property type="entry name" value="MFS_trans_sf"/>
</dbReference>
<evidence type="ECO:0000256" key="1">
    <source>
        <dbReference type="ARBA" id="ARBA00004651"/>
    </source>
</evidence>
<dbReference type="Pfam" id="PF07690">
    <property type="entry name" value="MFS_1"/>
    <property type="match status" value="1"/>
</dbReference>
<dbReference type="PANTHER" id="PTHR43124:SF10">
    <property type="entry name" value="PURINE EFFLUX PUMP PBUE"/>
    <property type="match status" value="1"/>
</dbReference>
<dbReference type="Gene3D" id="1.20.1250.20">
    <property type="entry name" value="MFS general substrate transporter like domains"/>
    <property type="match status" value="1"/>
</dbReference>
<comment type="subcellular location">
    <subcellularLocation>
        <location evidence="1">Cell membrane</location>
        <topology evidence="1">Multi-pass membrane protein</topology>
    </subcellularLocation>
</comment>
<dbReference type="GO" id="GO:0005886">
    <property type="term" value="C:plasma membrane"/>
    <property type="evidence" value="ECO:0007669"/>
    <property type="project" value="UniProtKB-SubCell"/>
</dbReference>
<accession>A0A1L7ACQ6</accession>
<dbReference type="SUPFAM" id="SSF103473">
    <property type="entry name" value="MFS general substrate transporter"/>
    <property type="match status" value="1"/>
</dbReference>
<dbReference type="AlphaFoldDB" id="A0A1L7ACQ6"/>
<evidence type="ECO:0000313" key="9">
    <source>
        <dbReference type="Proteomes" id="UP000185494"/>
    </source>
</evidence>
<feature type="transmembrane region" description="Helical" evidence="6">
    <location>
        <begin position="20"/>
        <end position="39"/>
    </location>
</feature>
<name>A0A1L7ACQ6_9PROT</name>
<keyword evidence="5 6" id="KW-0472">Membrane</keyword>
<feature type="transmembrane region" description="Helical" evidence="6">
    <location>
        <begin position="141"/>
        <end position="160"/>
    </location>
</feature>
<sequence length="403" mass="40101">MSASPPPATDQAGRSSRVPVLAAASFATSTQTFVVSGLLNEMASDLAIPVAQAGQVATVFAMAFGLSAPFLAALTARWPRRRLLVGMLCLLALLNGLIVVTHSFAALMGLRLLCGMAAGMVVPAAAATAAALSTPEHRGRALATVVAGSTCAFLFGVPLGSLAGEVFGWRGAFGLAALLSLGAALAIRLLLPEVAGEHGGLRGLGNLMRTGVRKTLAVTFLAFGASFCTSAFIGPAVNRVSGLTGGQVGLMQALVGAASFAGIPLGAWMADHGAVRKLWLLPAVMVLAALAHYALLSGAADGMASAILFQGGVILVAGACAFALAPLLQTRLVALVPEARNVVLAANSSAMFLGQATGALLAGIAIAGLGIQGIAAAGAAMAFAACLVAAWMNLGAPPSGRRG</sequence>
<feature type="transmembrane region" description="Helical" evidence="6">
    <location>
        <begin position="253"/>
        <end position="271"/>
    </location>
</feature>
<feature type="transmembrane region" description="Helical" evidence="6">
    <location>
        <begin position="278"/>
        <end position="295"/>
    </location>
</feature>
<dbReference type="InterPro" id="IPR011701">
    <property type="entry name" value="MFS"/>
</dbReference>
<keyword evidence="2" id="KW-1003">Cell membrane</keyword>
<feature type="transmembrane region" description="Helical" evidence="6">
    <location>
        <begin position="212"/>
        <end position="233"/>
    </location>
</feature>
<feature type="transmembrane region" description="Helical" evidence="6">
    <location>
        <begin position="110"/>
        <end position="132"/>
    </location>
</feature>
<feature type="domain" description="Major facilitator superfamily (MFS) profile" evidence="7">
    <location>
        <begin position="17"/>
        <end position="397"/>
    </location>
</feature>
<feature type="transmembrane region" description="Helical" evidence="6">
    <location>
        <begin position="374"/>
        <end position="394"/>
    </location>
</feature>
<dbReference type="PROSITE" id="PS50850">
    <property type="entry name" value="MFS"/>
    <property type="match status" value="1"/>
</dbReference>
<dbReference type="RefSeq" id="WP_075797522.1">
    <property type="nucleotide sequence ID" value="NZ_CP015583.1"/>
</dbReference>
<keyword evidence="3 6" id="KW-0812">Transmembrane</keyword>
<dbReference type="InterPro" id="IPR050189">
    <property type="entry name" value="MFS_Efflux_Transporters"/>
</dbReference>
<proteinExistence type="predicted"/>
<evidence type="ECO:0000256" key="3">
    <source>
        <dbReference type="ARBA" id="ARBA00022692"/>
    </source>
</evidence>
<feature type="transmembrane region" description="Helical" evidence="6">
    <location>
        <begin position="349"/>
        <end position="368"/>
    </location>
</feature>
<dbReference type="GO" id="GO:0022857">
    <property type="term" value="F:transmembrane transporter activity"/>
    <property type="evidence" value="ECO:0007669"/>
    <property type="project" value="InterPro"/>
</dbReference>
<organism evidence="8 9">
    <name type="scientific">Roseomonas gilardii</name>
    <dbReference type="NCBI Taxonomy" id="257708"/>
    <lineage>
        <taxon>Bacteria</taxon>
        <taxon>Pseudomonadati</taxon>
        <taxon>Pseudomonadota</taxon>
        <taxon>Alphaproteobacteria</taxon>
        <taxon>Acetobacterales</taxon>
        <taxon>Roseomonadaceae</taxon>
        <taxon>Roseomonas</taxon>
    </lineage>
</organism>
<dbReference type="InterPro" id="IPR020846">
    <property type="entry name" value="MFS_dom"/>
</dbReference>
<protein>
    <submittedName>
        <fullName evidence="8">MFS transporter</fullName>
    </submittedName>
</protein>
<evidence type="ECO:0000259" key="7">
    <source>
        <dbReference type="PROSITE" id="PS50850"/>
    </source>
</evidence>
<reference evidence="8 9" key="1">
    <citation type="submission" date="2016-05" db="EMBL/GenBank/DDBJ databases">
        <title>Complete Genome and Methylome Analysis of Psychrotrophic Bacterial Isolates from Antarctic Lake Untersee.</title>
        <authorList>
            <person name="Fomenkov A."/>
            <person name="Akimov V.N."/>
            <person name="Vasilyeva L.V."/>
            <person name="Andersen D."/>
            <person name="Vincze T."/>
            <person name="Roberts R.J."/>
        </authorList>
    </citation>
    <scope>NUCLEOTIDE SEQUENCE [LARGE SCALE GENOMIC DNA]</scope>
    <source>
        <strain evidence="8 9">U14-5</strain>
    </source>
</reference>
<dbReference type="PANTHER" id="PTHR43124">
    <property type="entry name" value="PURINE EFFLUX PUMP PBUE"/>
    <property type="match status" value="1"/>
</dbReference>
<evidence type="ECO:0000313" key="8">
    <source>
        <dbReference type="EMBL" id="APT56578.1"/>
    </source>
</evidence>
<evidence type="ECO:0000256" key="2">
    <source>
        <dbReference type="ARBA" id="ARBA00022475"/>
    </source>
</evidence>
<evidence type="ECO:0000256" key="6">
    <source>
        <dbReference type="SAM" id="Phobius"/>
    </source>
</evidence>
<dbReference type="KEGG" id="rgi:RGI145_05115"/>
<dbReference type="CDD" id="cd17324">
    <property type="entry name" value="MFS_NepI_like"/>
    <property type="match status" value="1"/>
</dbReference>
<feature type="transmembrane region" description="Helical" evidence="6">
    <location>
        <begin position="59"/>
        <end position="76"/>
    </location>
</feature>
<evidence type="ECO:0000256" key="5">
    <source>
        <dbReference type="ARBA" id="ARBA00023136"/>
    </source>
</evidence>
<evidence type="ECO:0000256" key="4">
    <source>
        <dbReference type="ARBA" id="ARBA00022989"/>
    </source>
</evidence>
<gene>
    <name evidence="8" type="ORF">RGI145_05115</name>
</gene>